<dbReference type="SUPFAM" id="SSF88802">
    <property type="entry name" value="Pre-PUA domain"/>
    <property type="match status" value="1"/>
</dbReference>
<dbReference type="Pfam" id="PF14810">
    <property type="entry name" value="TGT_C2"/>
    <property type="match status" value="1"/>
</dbReference>
<protein>
    <recommendedName>
        <fullName evidence="5">PUA domain-containing protein</fullName>
    </recommendedName>
</protein>
<dbReference type="GeneID" id="89230272"/>
<dbReference type="SUPFAM" id="SSF88697">
    <property type="entry name" value="PUA domain-like"/>
    <property type="match status" value="1"/>
</dbReference>
<keyword evidence="7" id="KW-1185">Reference proteome</keyword>
<dbReference type="Gene3D" id="3.10.450.90">
    <property type="entry name" value="ArcTGT, C2 domain"/>
    <property type="match status" value="1"/>
</dbReference>
<dbReference type="NCBIfam" id="TIGR00451">
    <property type="entry name" value="unchar_dom_2"/>
    <property type="match status" value="1"/>
</dbReference>
<dbReference type="InterPro" id="IPR004521">
    <property type="entry name" value="Uncharacterised_CHP00451"/>
</dbReference>
<dbReference type="Gene3D" id="3.20.20.105">
    <property type="entry name" value="Queuine tRNA-ribosyltransferase-like"/>
    <property type="match status" value="1"/>
</dbReference>
<dbReference type="GO" id="GO:0003723">
    <property type="term" value="F:RNA binding"/>
    <property type="evidence" value="ECO:0007669"/>
    <property type="project" value="InterPro"/>
</dbReference>
<dbReference type="InterPro" id="IPR040777">
    <property type="entry name" value="DUF5591"/>
</dbReference>
<dbReference type="PROSITE" id="PS50890">
    <property type="entry name" value="PUA"/>
    <property type="match status" value="1"/>
</dbReference>
<dbReference type="CDD" id="cd21149">
    <property type="entry name" value="PUA_archaeosine_TGT"/>
    <property type="match status" value="1"/>
</dbReference>
<dbReference type="Pfam" id="PF01472">
    <property type="entry name" value="PUA"/>
    <property type="match status" value="1"/>
</dbReference>
<dbReference type="Gene3D" id="3.40.50.10630">
    <property type="entry name" value="Uracil-DNA glycosylase-like"/>
    <property type="match status" value="1"/>
</dbReference>
<dbReference type="SMART" id="SM00359">
    <property type="entry name" value="PUA"/>
    <property type="match status" value="1"/>
</dbReference>
<evidence type="ECO:0000256" key="1">
    <source>
        <dbReference type="ARBA" id="ARBA00005030"/>
    </source>
</evidence>
<dbReference type="Pfam" id="PF17884">
    <property type="entry name" value="DUF5591"/>
    <property type="match status" value="1"/>
</dbReference>
<dbReference type="Pfam" id="PF01702">
    <property type="entry name" value="TGT"/>
    <property type="match status" value="1"/>
</dbReference>
<dbReference type="InterPro" id="IPR050076">
    <property type="entry name" value="ArchSynthase1/Queuine_TRR"/>
</dbReference>
<comment type="similarity">
    <text evidence="2">Belongs to the archaeosine synthase type 1 family.</text>
</comment>
<dbReference type="InterPro" id="IPR029402">
    <property type="entry name" value="TGT_C2"/>
</dbReference>
<sequence>MTKFFEVEERDGAARIGKLLLEKSIKTPFMVDSALLASDSDYPFQNTGTLWKFKPDDSEEIKSAVAEIQKKGNEFGNKQLFILPRAQFTLTYPEEDDAKRTRKIREAVLEADILGKIPLAGMVRPKPAFSKHFSSVAVDSSFEIDADSDSETDYETDSVFENDDCCSSETVVKSVAGNASGSGFNSGSEKLGYDVYIMEGAGTFEDDAIGFFNAFLDVKNRIPYDSALWLPNLATPENVAVLVWLGADIFDSTRAVIAAYNDLYMTTAGTFYLEDLAELPCRCSACVGKSAKELREMSKSERAALLEIHNVGALLAELSLVREKIRANLLREYVEGQCRTKTWLTGLLRLYDRTGGYAERNAPTFRRETLYATTAESQNRAEIVRFAHRIVDHYEAPQKEILIIFPCAMKKPYSISNSHQRFIQAIERNRKYVNEIIITSPVGLVPRELELTYPAAHYDTTVTGHWDLEERAWVGGLLESYLIKNKNQYKHIIAHVEGPYREICEAVSNKSGIPIIFTGKKSLTSQESLKNLRATLDGLVNASIPAGNESEDADSDGNIKNQNLSQDSNQKPNRKQKQKPLLLKRNPNEEKPDQARAIIRYQFGPVGEALFSEKTIVKGNFPKFQIFDQNEQLATLVPQFGQLAISIAGAEKIIQSPDYSGQYTVRIDNFLPKGSLLAPGIIDADENIRVGDDVIILGDNVIGVGKAKMSGIEMKTATKGVAVLPRHTKWMVEPE</sequence>
<organism evidence="6 7">
    <name type="scientific">Methanolapillus millepedarum</name>
    <dbReference type="NCBI Taxonomy" id="3028296"/>
    <lineage>
        <taxon>Archaea</taxon>
        <taxon>Methanobacteriati</taxon>
        <taxon>Methanobacteriota</taxon>
        <taxon>Stenosarchaea group</taxon>
        <taxon>Methanomicrobia</taxon>
        <taxon>Methanosarcinales</taxon>
        <taxon>Methanosarcinaceae</taxon>
        <taxon>Methanolapillus</taxon>
    </lineage>
</organism>
<accession>A0AA96V304</accession>
<feature type="region of interest" description="Disordered" evidence="4">
    <location>
        <begin position="545"/>
        <end position="594"/>
    </location>
</feature>
<feature type="compositionally biased region" description="Polar residues" evidence="4">
    <location>
        <begin position="558"/>
        <end position="568"/>
    </location>
</feature>
<evidence type="ECO:0000313" key="7">
    <source>
        <dbReference type="Proteomes" id="UP001303587"/>
    </source>
</evidence>
<dbReference type="RefSeq" id="WP_338101977.1">
    <property type="nucleotide sequence ID" value="NZ_CP131060.1"/>
</dbReference>
<feature type="domain" description="PUA" evidence="5">
    <location>
        <begin position="663"/>
        <end position="730"/>
    </location>
</feature>
<dbReference type="Proteomes" id="UP001303587">
    <property type="component" value="Chromosome"/>
</dbReference>
<dbReference type="InterPro" id="IPR036974">
    <property type="entry name" value="PUA_sf"/>
</dbReference>
<dbReference type="InterPro" id="IPR036511">
    <property type="entry name" value="TGT-like_sf"/>
</dbReference>
<evidence type="ECO:0000256" key="4">
    <source>
        <dbReference type="SAM" id="MobiDB-lite"/>
    </source>
</evidence>
<gene>
    <name evidence="6" type="ORF">MsAc7_11660</name>
</gene>
<dbReference type="SUPFAM" id="SSF51713">
    <property type="entry name" value="tRNA-guanine transglycosylase"/>
    <property type="match status" value="1"/>
</dbReference>
<dbReference type="AlphaFoldDB" id="A0AA96V304"/>
<dbReference type="SUPFAM" id="SSF52141">
    <property type="entry name" value="Uracil-DNA glycosylase-like"/>
    <property type="match status" value="1"/>
</dbReference>
<dbReference type="NCBIfam" id="NF040592">
    <property type="entry name" value="tRNA_mod_ArcS"/>
    <property type="match status" value="1"/>
</dbReference>
<dbReference type="InterPro" id="IPR038250">
    <property type="entry name" value="TGT_C2_sf"/>
</dbReference>
<evidence type="ECO:0000256" key="3">
    <source>
        <dbReference type="ARBA" id="ARBA00022694"/>
    </source>
</evidence>
<dbReference type="GO" id="GO:0002099">
    <property type="term" value="P:tRNA wobble guanine modification"/>
    <property type="evidence" value="ECO:0007669"/>
    <property type="project" value="TreeGrafter"/>
</dbReference>
<comment type="pathway">
    <text evidence="1">tRNA modification; archaeosine-tRNA biosynthesis.</text>
</comment>
<dbReference type="PANTHER" id="PTHR46499:SF2">
    <property type="entry name" value="ARCHAEOSINE SYNTHASE"/>
    <property type="match status" value="1"/>
</dbReference>
<dbReference type="InterPro" id="IPR002616">
    <property type="entry name" value="tRNA_ribo_trans-like"/>
</dbReference>
<dbReference type="InterPro" id="IPR002478">
    <property type="entry name" value="PUA"/>
</dbReference>
<dbReference type="InterPro" id="IPR053418">
    <property type="entry name" value="Archaeosine_synthase_1"/>
</dbReference>
<dbReference type="GO" id="GO:0005737">
    <property type="term" value="C:cytoplasm"/>
    <property type="evidence" value="ECO:0007669"/>
    <property type="project" value="TreeGrafter"/>
</dbReference>
<reference evidence="6 7" key="1">
    <citation type="submission" date="2023-07" db="EMBL/GenBank/DDBJ databases">
        <title>Closed genoem sequence of Methanosarcinaceae archaeon Ac7.</title>
        <authorList>
            <person name="Poehlein A."/>
            <person name="Protasov E."/>
            <person name="Platt K."/>
            <person name="Reeh H."/>
            <person name="Daniel R."/>
            <person name="Brune A."/>
        </authorList>
    </citation>
    <scope>NUCLEOTIDE SEQUENCE [LARGE SCALE GENOMIC DNA]</scope>
    <source>
        <strain evidence="6 7">Ac7</strain>
    </source>
</reference>
<evidence type="ECO:0000256" key="2">
    <source>
        <dbReference type="ARBA" id="ARBA00008906"/>
    </source>
</evidence>
<name>A0AA96V304_9EURY</name>
<proteinExistence type="inferred from homology"/>
<keyword evidence="3" id="KW-0819">tRNA processing</keyword>
<dbReference type="InterPro" id="IPR036895">
    <property type="entry name" value="Uracil-DNA_glycosylase-like_sf"/>
</dbReference>
<dbReference type="Gene3D" id="2.30.130.10">
    <property type="entry name" value="PUA domain"/>
    <property type="match status" value="1"/>
</dbReference>
<dbReference type="EMBL" id="CP131060">
    <property type="protein sequence ID" value="WNY25614.1"/>
    <property type="molecule type" value="Genomic_DNA"/>
</dbReference>
<evidence type="ECO:0000313" key="6">
    <source>
        <dbReference type="EMBL" id="WNY25614.1"/>
    </source>
</evidence>
<dbReference type="PANTHER" id="PTHR46499">
    <property type="entry name" value="QUEUINE TRNA-RIBOSYLTRANSFERASE"/>
    <property type="match status" value="1"/>
</dbReference>
<evidence type="ECO:0000259" key="5">
    <source>
        <dbReference type="SMART" id="SM00359"/>
    </source>
</evidence>
<dbReference type="InterPro" id="IPR015947">
    <property type="entry name" value="PUA-like_sf"/>
</dbReference>